<dbReference type="RefSeq" id="XP_013434807.1">
    <property type="nucleotide sequence ID" value="XM_013579353.1"/>
</dbReference>
<organism evidence="1 2">
    <name type="scientific">Eimeria necatrix</name>
    <dbReference type="NCBI Taxonomy" id="51315"/>
    <lineage>
        <taxon>Eukaryota</taxon>
        <taxon>Sar</taxon>
        <taxon>Alveolata</taxon>
        <taxon>Apicomplexa</taxon>
        <taxon>Conoidasida</taxon>
        <taxon>Coccidia</taxon>
        <taxon>Eucoccidiorida</taxon>
        <taxon>Eimeriorina</taxon>
        <taxon>Eimeriidae</taxon>
        <taxon>Eimeria</taxon>
    </lineage>
</organism>
<sequence>MSVLSAERRPSQVCGQTTGSSQVKVSFTIRTCPFCFVLGNKAQAGRRHELQPNFTLFFLTPHRAAAESLIQYNYYIDNMPTSDVPGLDDVQYKRVLDKALSCPRTRGCKTATVDCLLKEVNSCFARAMNKIAFDIFLDRSKDKRLRTDLQLPPVPKPPPPACNKPSTFHQFVDALQEELRGLVRHPSDCPAHYFLLTFDLLTQATYVLQEVWTSKLHQIIESNLRHVGKGWFNIYEFNKETYEYGKIKRMLILTRLLMRDALRITRMGDIPQPETIVLPHLFKSQQKHIAAPFALEEASVQGSKQTILRLIESHTPHLKQLVDQFEPFVDILSLSSEDVVAETEQRAAVGSVAEAFKQAILGYHEVRVMRI</sequence>
<evidence type="ECO:0000313" key="1">
    <source>
        <dbReference type="EMBL" id="CDJ66339.1"/>
    </source>
</evidence>
<dbReference type="AlphaFoldDB" id="U6MV41"/>
<reference evidence="1" key="2">
    <citation type="submission" date="2013-10" db="EMBL/GenBank/DDBJ databases">
        <authorList>
            <person name="Aslett M."/>
        </authorList>
    </citation>
    <scope>NUCLEOTIDE SEQUENCE [LARGE SCALE GENOMIC DNA]</scope>
    <source>
        <strain evidence="1">Houghton</strain>
    </source>
</reference>
<proteinExistence type="predicted"/>
<name>U6MV41_9EIME</name>
<keyword evidence="2" id="KW-1185">Reference proteome</keyword>
<evidence type="ECO:0000313" key="2">
    <source>
        <dbReference type="Proteomes" id="UP000030754"/>
    </source>
</evidence>
<dbReference type="OrthoDB" id="447173at2759"/>
<gene>
    <name evidence="1" type="ORF">ENH_00019130</name>
</gene>
<dbReference type="Proteomes" id="UP000030754">
    <property type="component" value="Unassembled WGS sequence"/>
</dbReference>
<accession>U6MV41</accession>
<dbReference type="VEuPathDB" id="ToxoDB:ENH_00019130"/>
<reference evidence="1" key="1">
    <citation type="submission" date="2013-10" db="EMBL/GenBank/DDBJ databases">
        <title>Genomic analysis of the causative agents of coccidiosis in chickens.</title>
        <authorList>
            <person name="Reid A.J."/>
            <person name="Blake D."/>
            <person name="Billington K."/>
            <person name="Browne H."/>
            <person name="Dunn M."/>
            <person name="Hung S."/>
            <person name="Kawahara F."/>
            <person name="Miranda-Saavedra D."/>
            <person name="Mourier T."/>
            <person name="Nagra H."/>
            <person name="Otto T.D."/>
            <person name="Rawlings N."/>
            <person name="Sanchez A."/>
            <person name="Sanders M."/>
            <person name="Subramaniam C."/>
            <person name="Tay Y."/>
            <person name="Dear P."/>
            <person name="Doerig C."/>
            <person name="Gruber A."/>
            <person name="Parkinson J."/>
            <person name="Shirley M."/>
            <person name="Wan K.L."/>
            <person name="Berriman M."/>
            <person name="Tomley F."/>
            <person name="Pain A."/>
        </authorList>
    </citation>
    <scope>NUCLEOTIDE SEQUENCE [LARGE SCALE GENOMIC DNA]</scope>
    <source>
        <strain evidence="1">Houghton</strain>
    </source>
</reference>
<protein>
    <submittedName>
        <fullName evidence="1">Uncharacterized protein</fullName>
    </submittedName>
</protein>
<dbReference type="EMBL" id="HG723552">
    <property type="protein sequence ID" value="CDJ66339.1"/>
    <property type="molecule type" value="Genomic_DNA"/>
</dbReference>
<dbReference type="GeneID" id="25472086"/>